<name>A0A199UUB1_ANACO</name>
<dbReference type="Pfam" id="PF26138">
    <property type="entry name" value="DUF8040"/>
    <property type="match status" value="1"/>
</dbReference>
<reference evidence="2 3" key="1">
    <citation type="journal article" date="2016" name="DNA Res.">
        <title>The draft genome of MD-2 pineapple using hybrid error correction of long reads.</title>
        <authorList>
            <person name="Redwan R.M."/>
            <person name="Saidin A."/>
            <person name="Kumar S.V."/>
        </authorList>
    </citation>
    <scope>NUCLEOTIDE SEQUENCE [LARGE SCALE GENOMIC DNA]</scope>
    <source>
        <strain evidence="3">cv. MD2</strain>
        <tissue evidence="2">Leaf</tissue>
    </source>
</reference>
<dbReference type="AlphaFoldDB" id="A0A199UUB1"/>
<sequence>KRVQSLSHDDNYLHCAPRCASWPGTDKGTRNIVADEQLAIFLFCIGHGVANRVIAETFENSEKTISRHFNNVLRGIVMLKNEYLTMPPNTFYAPCLLERNWRGQQNIYSCDCAKKQTTTISISQRSPLIITFYLYALVGKILQQICAYFDRHAKVVVLQFQKYANTDRFPVPYRGERYHLNQHMPAHIEICEIYIIIGMLSSSETVATERGKSLT</sequence>
<evidence type="ECO:0000259" key="1">
    <source>
        <dbReference type="Pfam" id="PF26138"/>
    </source>
</evidence>
<dbReference type="Proteomes" id="UP000092600">
    <property type="component" value="Unassembled WGS sequence"/>
</dbReference>
<evidence type="ECO:0000313" key="2">
    <source>
        <dbReference type="EMBL" id="OAY68378.1"/>
    </source>
</evidence>
<dbReference type="InterPro" id="IPR058353">
    <property type="entry name" value="DUF8040"/>
</dbReference>
<feature type="non-terminal residue" evidence="2">
    <location>
        <position position="1"/>
    </location>
</feature>
<comment type="caution">
    <text evidence="2">The sequence shown here is derived from an EMBL/GenBank/DDBJ whole genome shotgun (WGS) entry which is preliminary data.</text>
</comment>
<evidence type="ECO:0000313" key="3">
    <source>
        <dbReference type="Proteomes" id="UP000092600"/>
    </source>
</evidence>
<protein>
    <recommendedName>
        <fullName evidence="1">DUF8040 domain-containing protein</fullName>
    </recommendedName>
</protein>
<organism evidence="2 3">
    <name type="scientific">Ananas comosus</name>
    <name type="common">Pineapple</name>
    <name type="synonym">Ananas ananas</name>
    <dbReference type="NCBI Taxonomy" id="4615"/>
    <lineage>
        <taxon>Eukaryota</taxon>
        <taxon>Viridiplantae</taxon>
        <taxon>Streptophyta</taxon>
        <taxon>Embryophyta</taxon>
        <taxon>Tracheophyta</taxon>
        <taxon>Spermatophyta</taxon>
        <taxon>Magnoliopsida</taxon>
        <taxon>Liliopsida</taxon>
        <taxon>Poales</taxon>
        <taxon>Bromeliaceae</taxon>
        <taxon>Bromelioideae</taxon>
        <taxon>Ananas</taxon>
    </lineage>
</organism>
<dbReference type="STRING" id="4615.A0A199UUB1"/>
<proteinExistence type="predicted"/>
<accession>A0A199UUB1</accession>
<feature type="domain" description="DUF8040" evidence="1">
    <location>
        <begin position="27"/>
        <end position="77"/>
    </location>
</feature>
<feature type="non-terminal residue" evidence="2">
    <location>
        <position position="215"/>
    </location>
</feature>
<gene>
    <name evidence="2" type="ORF">ACMD2_23381</name>
</gene>
<dbReference type="EMBL" id="LSRQ01004965">
    <property type="protein sequence ID" value="OAY68378.1"/>
    <property type="molecule type" value="Genomic_DNA"/>
</dbReference>